<feature type="chain" id="PRO_5019522085" description="Peptidase A2 domain-containing protein" evidence="1">
    <location>
        <begin position="26"/>
        <end position="435"/>
    </location>
</feature>
<accession>A0A425XWE6</accession>
<dbReference type="InterPro" id="IPR021109">
    <property type="entry name" value="Peptidase_aspartic_dom_sf"/>
</dbReference>
<sequence>MKKVIRYSKFSLIIYLLSFGTSVYAQSPDEIVGKLMNEQRMFELRGQHEQLQEQLSPMISYFSQAMLAESFNNPESGIIAVDTLLNNENYQAQLGLGNIAYLIYLKSGFLETLFRYKESSEMLESFLDQTKDLPINQDLRTNLKESLRINRIIANFPPTQINRPQKNVEIDYVVKKAGKGLALDVPCEINGKEAQMCLDTGNPKYSVVTENFANKYHIKTIVDSIPMKGVGSGFAKIGIAEDLKIGDVTCHNSLFYIVNKITPIDTISLEAVLGSEVLNLIGEIQLYPAKKKIVFPQSNTLISLSKGNLIMNKRHLFIQLVQNSETILMHFDTGSSLSNMSHLYFADNKDTIEQIALKDSIRLAGYGGVSYQAGYKLPKLDFILNEKYFEMKDIAVYTENIMNQWNERGCLGANFVQKFNKVIVSYKNMFIELEE</sequence>
<evidence type="ECO:0000313" key="2">
    <source>
        <dbReference type="EMBL" id="RRG18971.1"/>
    </source>
</evidence>
<dbReference type="AlphaFoldDB" id="A0A425XWE6"/>
<evidence type="ECO:0000256" key="1">
    <source>
        <dbReference type="SAM" id="SignalP"/>
    </source>
</evidence>
<dbReference type="EMBL" id="QQWG01000036">
    <property type="protein sequence ID" value="RRG18971.1"/>
    <property type="molecule type" value="Genomic_DNA"/>
</dbReference>
<organism evidence="2 3">
    <name type="scientific">Ancylomarina euxinus</name>
    <dbReference type="NCBI Taxonomy" id="2283627"/>
    <lineage>
        <taxon>Bacteria</taxon>
        <taxon>Pseudomonadati</taxon>
        <taxon>Bacteroidota</taxon>
        <taxon>Bacteroidia</taxon>
        <taxon>Marinilabiliales</taxon>
        <taxon>Marinifilaceae</taxon>
        <taxon>Ancylomarina</taxon>
    </lineage>
</organism>
<reference evidence="2 3" key="1">
    <citation type="submission" date="2018-07" db="EMBL/GenBank/DDBJ databases">
        <title>Draft genome sequence of Ancylomarina sp. M1P.</title>
        <authorList>
            <person name="Yadav S."/>
            <person name="Villanueva L."/>
            <person name="Damste J.S.S."/>
        </authorList>
    </citation>
    <scope>NUCLEOTIDE SEQUENCE [LARGE SCALE GENOMIC DNA]</scope>
    <source>
        <strain evidence="2 3">M1P</strain>
    </source>
</reference>
<dbReference type="Proteomes" id="UP000285794">
    <property type="component" value="Unassembled WGS sequence"/>
</dbReference>
<evidence type="ECO:0000313" key="3">
    <source>
        <dbReference type="Proteomes" id="UP000285794"/>
    </source>
</evidence>
<keyword evidence="1" id="KW-0732">Signal</keyword>
<dbReference type="OrthoDB" id="1049626at2"/>
<keyword evidence="3" id="KW-1185">Reference proteome</keyword>
<proteinExistence type="predicted"/>
<name>A0A425XWE6_9BACT</name>
<dbReference type="Pfam" id="PF13650">
    <property type="entry name" value="Asp_protease_2"/>
    <property type="match status" value="1"/>
</dbReference>
<evidence type="ECO:0008006" key="4">
    <source>
        <dbReference type="Google" id="ProtNLM"/>
    </source>
</evidence>
<comment type="caution">
    <text evidence="2">The sequence shown here is derived from an EMBL/GenBank/DDBJ whole genome shotgun (WGS) entry which is preliminary data.</text>
</comment>
<dbReference type="RefSeq" id="WP_125032186.1">
    <property type="nucleotide sequence ID" value="NZ_JAPXVP010000033.1"/>
</dbReference>
<protein>
    <recommendedName>
        <fullName evidence="4">Peptidase A2 domain-containing protein</fullName>
    </recommendedName>
</protein>
<feature type="signal peptide" evidence="1">
    <location>
        <begin position="1"/>
        <end position="25"/>
    </location>
</feature>
<gene>
    <name evidence="2" type="ORF">DWB61_17440</name>
</gene>
<dbReference type="Gene3D" id="2.40.70.10">
    <property type="entry name" value="Acid Proteases"/>
    <property type="match status" value="2"/>
</dbReference>